<dbReference type="OrthoDB" id="10001938at2759"/>
<dbReference type="PANTHER" id="PTHR19290:SF102">
    <property type="entry name" value="TRANSCRIPTION FACTOR ATOH8"/>
    <property type="match status" value="1"/>
</dbReference>
<organism evidence="1 2">
    <name type="scientific">Lepeophtheirus salmonis</name>
    <name type="common">Salmon louse</name>
    <name type="synonym">Caligus salmonis</name>
    <dbReference type="NCBI Taxonomy" id="72036"/>
    <lineage>
        <taxon>Eukaryota</taxon>
        <taxon>Metazoa</taxon>
        <taxon>Ecdysozoa</taxon>
        <taxon>Arthropoda</taxon>
        <taxon>Crustacea</taxon>
        <taxon>Multicrustacea</taxon>
        <taxon>Hexanauplia</taxon>
        <taxon>Copepoda</taxon>
        <taxon>Siphonostomatoida</taxon>
        <taxon>Caligidae</taxon>
        <taxon>Lepeophtheirus</taxon>
    </lineage>
</organism>
<dbReference type="AlphaFoldDB" id="A0A7R8CHF9"/>
<sequence length="124" mass="14172">MEEPHALVVFKPLNKITKQGKYLKNMTPQRRVEANTRERQRVHTITNAFDRLQSAIPSPNHSKQSKLSKLSVIKIATAYIMVLSRIIGYDYSIDGSTPSVDDCILNCKRLMESESRLKTKQLVL</sequence>
<keyword evidence="2" id="KW-1185">Reference proteome</keyword>
<dbReference type="SUPFAM" id="SSF47459">
    <property type="entry name" value="HLH, helix-loop-helix DNA-binding domain"/>
    <property type="match status" value="1"/>
</dbReference>
<accession>A0A7R8CHF9</accession>
<dbReference type="GO" id="GO:0003700">
    <property type="term" value="F:DNA-binding transcription factor activity"/>
    <property type="evidence" value="ECO:0007669"/>
    <property type="project" value="TreeGrafter"/>
</dbReference>
<evidence type="ECO:0000313" key="2">
    <source>
        <dbReference type="Proteomes" id="UP000675881"/>
    </source>
</evidence>
<proteinExistence type="predicted"/>
<dbReference type="InterPro" id="IPR036638">
    <property type="entry name" value="HLH_DNA-bd_sf"/>
</dbReference>
<dbReference type="PROSITE" id="PS50888">
    <property type="entry name" value="BHLH"/>
    <property type="match status" value="1"/>
</dbReference>
<dbReference type="InterPro" id="IPR011598">
    <property type="entry name" value="bHLH_dom"/>
</dbReference>
<dbReference type="GO" id="GO:0045944">
    <property type="term" value="P:positive regulation of transcription by RNA polymerase II"/>
    <property type="evidence" value="ECO:0007669"/>
    <property type="project" value="TreeGrafter"/>
</dbReference>
<dbReference type="Pfam" id="PF00010">
    <property type="entry name" value="HLH"/>
    <property type="match status" value="1"/>
</dbReference>
<evidence type="ECO:0000313" key="1">
    <source>
        <dbReference type="EMBL" id="CAF2819817.1"/>
    </source>
</evidence>
<dbReference type="Gene3D" id="4.10.280.10">
    <property type="entry name" value="Helix-loop-helix DNA-binding domain"/>
    <property type="match status" value="1"/>
</dbReference>
<dbReference type="EMBL" id="HG994591">
    <property type="protein sequence ID" value="CAF2819817.1"/>
    <property type="molecule type" value="Genomic_DNA"/>
</dbReference>
<reference evidence="1" key="1">
    <citation type="submission" date="2021-02" db="EMBL/GenBank/DDBJ databases">
        <authorList>
            <person name="Bekaert M."/>
        </authorList>
    </citation>
    <scope>NUCLEOTIDE SEQUENCE</scope>
    <source>
        <strain evidence="1">IoA-00</strain>
    </source>
</reference>
<name>A0A7R8CHF9_LEPSM</name>
<dbReference type="Proteomes" id="UP000675881">
    <property type="component" value="Chromosome 12"/>
</dbReference>
<protein>
    <submittedName>
        <fullName evidence="1">ATOH8</fullName>
    </submittedName>
</protein>
<dbReference type="GO" id="GO:0005634">
    <property type="term" value="C:nucleus"/>
    <property type="evidence" value="ECO:0007669"/>
    <property type="project" value="TreeGrafter"/>
</dbReference>
<dbReference type="PANTHER" id="PTHR19290">
    <property type="entry name" value="BASIC HELIX-LOOP-HELIX PROTEIN NEUROGENIN-RELATED"/>
    <property type="match status" value="1"/>
</dbReference>
<dbReference type="GO" id="GO:0046983">
    <property type="term" value="F:protein dimerization activity"/>
    <property type="evidence" value="ECO:0007669"/>
    <property type="project" value="InterPro"/>
</dbReference>
<dbReference type="GO" id="GO:0009653">
    <property type="term" value="P:anatomical structure morphogenesis"/>
    <property type="evidence" value="ECO:0007669"/>
    <property type="project" value="TreeGrafter"/>
</dbReference>
<dbReference type="InterPro" id="IPR050359">
    <property type="entry name" value="bHLH_transcription_factors"/>
</dbReference>
<dbReference type="SMART" id="SM00353">
    <property type="entry name" value="HLH"/>
    <property type="match status" value="1"/>
</dbReference>
<dbReference type="GO" id="GO:0070888">
    <property type="term" value="F:E-box binding"/>
    <property type="evidence" value="ECO:0007669"/>
    <property type="project" value="TreeGrafter"/>
</dbReference>
<gene>
    <name evidence="1" type="ORF">LSAA_3547</name>
</gene>